<proteinExistence type="predicted"/>
<dbReference type="EMBL" id="JAVKGR010000004">
    <property type="protein sequence ID" value="MDR8019055.1"/>
    <property type="molecule type" value="Genomic_DNA"/>
</dbReference>
<organism evidence="2 3">
    <name type="scientific">Nesterenkonia aerolata</name>
    <dbReference type="NCBI Taxonomy" id="3074079"/>
    <lineage>
        <taxon>Bacteria</taxon>
        <taxon>Bacillati</taxon>
        <taxon>Actinomycetota</taxon>
        <taxon>Actinomycetes</taxon>
        <taxon>Micrococcales</taxon>
        <taxon>Micrococcaceae</taxon>
        <taxon>Nesterenkonia</taxon>
    </lineage>
</organism>
<feature type="transmembrane region" description="Helical" evidence="1">
    <location>
        <begin position="12"/>
        <end position="32"/>
    </location>
</feature>
<keyword evidence="1" id="KW-1133">Transmembrane helix</keyword>
<dbReference type="RefSeq" id="WP_310548050.1">
    <property type="nucleotide sequence ID" value="NZ_JAVKGR010000004.1"/>
</dbReference>
<feature type="transmembrane region" description="Helical" evidence="1">
    <location>
        <begin position="38"/>
        <end position="57"/>
    </location>
</feature>
<protein>
    <submittedName>
        <fullName evidence="2">Uncharacterized protein</fullName>
    </submittedName>
</protein>
<evidence type="ECO:0000313" key="2">
    <source>
        <dbReference type="EMBL" id="MDR8019055.1"/>
    </source>
</evidence>
<keyword evidence="1" id="KW-0812">Transmembrane</keyword>
<evidence type="ECO:0000313" key="3">
    <source>
        <dbReference type="Proteomes" id="UP001251870"/>
    </source>
</evidence>
<accession>A0ABU2DRC6</accession>
<name>A0ABU2DRC6_9MICC</name>
<keyword evidence="3" id="KW-1185">Reference proteome</keyword>
<keyword evidence="1" id="KW-0472">Membrane</keyword>
<sequence length="67" mass="7612">MAEEITVQPRRASWLTLIAGLLIAATGIYFLWFEIGWAWVSVVQLGVGGWMVADGLGHLRRHSKYRR</sequence>
<comment type="caution">
    <text evidence="2">The sequence shown here is derived from an EMBL/GenBank/DDBJ whole genome shotgun (WGS) entry which is preliminary data.</text>
</comment>
<dbReference type="Proteomes" id="UP001251870">
    <property type="component" value="Unassembled WGS sequence"/>
</dbReference>
<evidence type="ECO:0000256" key="1">
    <source>
        <dbReference type="SAM" id="Phobius"/>
    </source>
</evidence>
<gene>
    <name evidence="2" type="ORF">RIL96_05685</name>
</gene>
<reference evidence="2 3" key="1">
    <citation type="submission" date="2023-09" db="EMBL/GenBank/DDBJ databases">
        <title>Description of three actinobacteria isolated from air of manufacturing shop in a pharmaceutical factory.</title>
        <authorList>
            <person name="Zhang D.-F."/>
        </authorList>
    </citation>
    <scope>NUCLEOTIDE SEQUENCE [LARGE SCALE GENOMIC DNA]</scope>
    <source>
        <strain evidence="2 3">LY-0111</strain>
    </source>
</reference>